<keyword evidence="11" id="KW-1185">Reference proteome</keyword>
<comment type="similarity">
    <text evidence="2">Belongs to the major facilitator superfamily. EmrB family.</text>
</comment>
<evidence type="ECO:0000256" key="2">
    <source>
        <dbReference type="ARBA" id="ARBA00008537"/>
    </source>
</evidence>
<dbReference type="EMBL" id="JAGSOY010000103">
    <property type="protein sequence ID" value="MBU2713773.1"/>
    <property type="molecule type" value="Genomic_DNA"/>
</dbReference>
<gene>
    <name evidence="10" type="ORF">KCG35_22225</name>
</gene>
<evidence type="ECO:0000256" key="6">
    <source>
        <dbReference type="ARBA" id="ARBA00022989"/>
    </source>
</evidence>
<keyword evidence="3" id="KW-0813">Transport</keyword>
<feature type="transmembrane region" description="Helical" evidence="8">
    <location>
        <begin position="166"/>
        <end position="187"/>
    </location>
</feature>
<evidence type="ECO:0000256" key="3">
    <source>
        <dbReference type="ARBA" id="ARBA00022448"/>
    </source>
</evidence>
<dbReference type="PANTHER" id="PTHR42718:SF9">
    <property type="entry name" value="MAJOR FACILITATOR SUPERFAMILY MULTIDRUG TRANSPORTER MFSC"/>
    <property type="match status" value="1"/>
</dbReference>
<feature type="transmembrane region" description="Helical" evidence="8">
    <location>
        <begin position="302"/>
        <end position="323"/>
    </location>
</feature>
<evidence type="ECO:0000259" key="9">
    <source>
        <dbReference type="PROSITE" id="PS50850"/>
    </source>
</evidence>
<accession>A0ABS5ZIR6</accession>
<dbReference type="NCBIfam" id="TIGR00711">
    <property type="entry name" value="efflux_EmrB"/>
    <property type="match status" value="1"/>
</dbReference>
<dbReference type="Proteomes" id="UP000690515">
    <property type="component" value="Unassembled WGS sequence"/>
</dbReference>
<comment type="subcellular location">
    <subcellularLocation>
        <location evidence="1">Cell membrane</location>
        <topology evidence="1">Multi-pass membrane protein</topology>
    </subcellularLocation>
</comment>
<evidence type="ECO:0000313" key="11">
    <source>
        <dbReference type="Proteomes" id="UP000690515"/>
    </source>
</evidence>
<comment type="caution">
    <text evidence="10">The sequence shown here is derived from an EMBL/GenBank/DDBJ whole genome shotgun (WGS) entry which is preliminary data.</text>
</comment>
<keyword evidence="6 8" id="KW-1133">Transmembrane helix</keyword>
<dbReference type="InterPro" id="IPR036259">
    <property type="entry name" value="MFS_trans_sf"/>
</dbReference>
<proteinExistence type="inferred from homology"/>
<reference evidence="10 11" key="1">
    <citation type="submission" date="2021-04" db="EMBL/GenBank/DDBJ databases">
        <authorList>
            <person name="Pira H."/>
            <person name="Risdian C."/>
            <person name="Wink J."/>
        </authorList>
    </citation>
    <scope>NUCLEOTIDE SEQUENCE [LARGE SCALE GENOMIC DNA]</scope>
    <source>
        <strain evidence="10 11">WH53</strain>
    </source>
</reference>
<name>A0ABS5ZIR6_9GAMM</name>
<feature type="transmembrane region" description="Helical" evidence="8">
    <location>
        <begin position="330"/>
        <end position="348"/>
    </location>
</feature>
<dbReference type="Pfam" id="PF07690">
    <property type="entry name" value="MFS_1"/>
    <property type="match status" value="1"/>
</dbReference>
<feature type="transmembrane region" description="Helical" evidence="8">
    <location>
        <begin position="354"/>
        <end position="381"/>
    </location>
</feature>
<dbReference type="RefSeq" id="WP_215822057.1">
    <property type="nucleotide sequence ID" value="NZ_JAGSOY010000103.1"/>
</dbReference>
<evidence type="ECO:0000256" key="5">
    <source>
        <dbReference type="ARBA" id="ARBA00022692"/>
    </source>
</evidence>
<evidence type="ECO:0000256" key="1">
    <source>
        <dbReference type="ARBA" id="ARBA00004651"/>
    </source>
</evidence>
<dbReference type="SUPFAM" id="SSF103473">
    <property type="entry name" value="MFS general substrate transporter"/>
    <property type="match status" value="1"/>
</dbReference>
<evidence type="ECO:0000256" key="8">
    <source>
        <dbReference type="SAM" id="Phobius"/>
    </source>
</evidence>
<keyword evidence="5 8" id="KW-0812">Transmembrane</keyword>
<feature type="transmembrane region" description="Helical" evidence="8">
    <location>
        <begin position="76"/>
        <end position="95"/>
    </location>
</feature>
<dbReference type="InterPro" id="IPR011701">
    <property type="entry name" value="MFS"/>
</dbReference>
<protein>
    <submittedName>
        <fullName evidence="10">MFS transporter</fullName>
    </submittedName>
</protein>
<evidence type="ECO:0000256" key="7">
    <source>
        <dbReference type="ARBA" id="ARBA00023136"/>
    </source>
</evidence>
<feature type="transmembrane region" description="Helical" evidence="8">
    <location>
        <begin position="402"/>
        <end position="424"/>
    </location>
</feature>
<keyword evidence="7 8" id="KW-0472">Membrane</keyword>
<dbReference type="PANTHER" id="PTHR42718">
    <property type="entry name" value="MAJOR FACILITATOR SUPERFAMILY MULTIDRUG TRANSPORTER MFSC"/>
    <property type="match status" value="1"/>
</dbReference>
<feature type="transmembrane region" description="Helical" evidence="8">
    <location>
        <begin position="48"/>
        <end position="67"/>
    </location>
</feature>
<feature type="transmembrane region" description="Helical" evidence="8">
    <location>
        <begin position="229"/>
        <end position="248"/>
    </location>
</feature>
<feature type="transmembrane region" description="Helical" evidence="8">
    <location>
        <begin position="101"/>
        <end position="125"/>
    </location>
</feature>
<dbReference type="Gene3D" id="1.20.1250.20">
    <property type="entry name" value="MFS general substrate transporter like domains"/>
    <property type="match status" value="1"/>
</dbReference>
<feature type="transmembrane region" description="Helical" evidence="8">
    <location>
        <begin position="7"/>
        <end position="28"/>
    </location>
</feature>
<evidence type="ECO:0000256" key="4">
    <source>
        <dbReference type="ARBA" id="ARBA00022475"/>
    </source>
</evidence>
<keyword evidence="4" id="KW-1003">Cell membrane</keyword>
<organism evidence="10 11">
    <name type="scientific">Zooshikella harenae</name>
    <dbReference type="NCBI Taxonomy" id="2827238"/>
    <lineage>
        <taxon>Bacteria</taxon>
        <taxon>Pseudomonadati</taxon>
        <taxon>Pseudomonadota</taxon>
        <taxon>Gammaproteobacteria</taxon>
        <taxon>Oceanospirillales</taxon>
        <taxon>Zooshikellaceae</taxon>
        <taxon>Zooshikella</taxon>
    </lineage>
</organism>
<sequence>MPVKKERFWTIVATCLAFVIIQLDVTIVNVAIPSISMQLDSDISGMQWIIDAYTLALAVVLLMAGVLGDRWGSRRIFLAGFSVFGFASLVCGMSTSTELLIAARAVQGFGGALVLPTSLALIAHACKGDDVLRAKAVSIWAASGAIATAAGPILGGLLVSTIGWSWIFYVNVPICIFATFITIKVISETTRSNKGQFDFLGQIIITVGLLVLISSLIRAGSHGLGDNFVTDGIIIFAISITAFLIRQATAYNPIVPLHLFRILPFSSSVLSASLLSLTFYGLIFVLSLYFHHVLGYSPAETGAAFLPLTGVIVIANLASVSLIRKVGYRVAISGGLFVAALGYAYLALMPNYSALLPMVPGMMMVTLGMGTAIPATTTVVIGSVDKNISGTASAILNTGRQFAGALGVAVFGAIVSDHAATIAVNIREVYVISALVLVLAMFKSMFCIGKSIVPYSITTLKKATA</sequence>
<dbReference type="InterPro" id="IPR020846">
    <property type="entry name" value="MFS_dom"/>
</dbReference>
<feature type="transmembrane region" description="Helical" evidence="8">
    <location>
        <begin position="199"/>
        <end position="217"/>
    </location>
</feature>
<dbReference type="PROSITE" id="PS50850">
    <property type="entry name" value="MFS"/>
    <property type="match status" value="1"/>
</dbReference>
<feature type="domain" description="Major facilitator superfamily (MFS) profile" evidence="9">
    <location>
        <begin position="10"/>
        <end position="452"/>
    </location>
</feature>
<dbReference type="InterPro" id="IPR004638">
    <property type="entry name" value="EmrB-like"/>
</dbReference>
<feature type="transmembrane region" description="Helical" evidence="8">
    <location>
        <begin position="430"/>
        <end position="453"/>
    </location>
</feature>
<feature type="transmembrane region" description="Helical" evidence="8">
    <location>
        <begin position="137"/>
        <end position="160"/>
    </location>
</feature>
<dbReference type="CDD" id="cd17321">
    <property type="entry name" value="MFS_MMR_MDR_like"/>
    <property type="match status" value="1"/>
</dbReference>
<evidence type="ECO:0000313" key="10">
    <source>
        <dbReference type="EMBL" id="MBU2713773.1"/>
    </source>
</evidence>
<dbReference type="Gene3D" id="1.20.1720.10">
    <property type="entry name" value="Multidrug resistance protein D"/>
    <property type="match status" value="1"/>
</dbReference>
<feature type="transmembrane region" description="Helical" evidence="8">
    <location>
        <begin position="269"/>
        <end position="290"/>
    </location>
</feature>